<dbReference type="Proteomes" id="UP000235828">
    <property type="component" value="Chromosome A"/>
</dbReference>
<keyword evidence="1" id="KW-0472">Membrane</keyword>
<feature type="transmembrane region" description="Helical" evidence="1">
    <location>
        <begin position="267"/>
        <end position="291"/>
    </location>
</feature>
<feature type="transmembrane region" description="Helical" evidence="1">
    <location>
        <begin position="104"/>
        <end position="126"/>
    </location>
</feature>
<reference evidence="2 3" key="1">
    <citation type="submission" date="2017-10" db="EMBL/GenBank/DDBJ databases">
        <authorList>
            <person name="Banno H."/>
            <person name="Chua N.-H."/>
        </authorList>
    </citation>
    <scope>NUCLEOTIDE SEQUENCE [LARGE SCALE GENOMIC DNA]</scope>
    <source>
        <strain evidence="2">Vibrio tapetis CECT4600</strain>
    </source>
</reference>
<dbReference type="AlphaFoldDB" id="A0A2N8Z9H0"/>
<keyword evidence="3" id="KW-1185">Reference proteome</keyword>
<feature type="transmembrane region" description="Helical" evidence="1">
    <location>
        <begin position="6"/>
        <end position="25"/>
    </location>
</feature>
<name>A0A2N8Z9H0_9VIBR</name>
<protein>
    <submittedName>
        <fullName evidence="2">Uncharacterized protein</fullName>
    </submittedName>
</protein>
<organism evidence="2 3">
    <name type="scientific">Vibrio tapetis subsp. tapetis</name>
    <dbReference type="NCBI Taxonomy" id="1671868"/>
    <lineage>
        <taxon>Bacteria</taxon>
        <taxon>Pseudomonadati</taxon>
        <taxon>Pseudomonadota</taxon>
        <taxon>Gammaproteobacteria</taxon>
        <taxon>Vibrionales</taxon>
        <taxon>Vibrionaceae</taxon>
        <taxon>Vibrio</taxon>
    </lineage>
</organism>
<dbReference type="KEGG" id="vta:A0567"/>
<feature type="transmembrane region" description="Helical" evidence="1">
    <location>
        <begin position="241"/>
        <end position="261"/>
    </location>
</feature>
<dbReference type="InterPro" id="IPR007272">
    <property type="entry name" value="Sulf_transp_TsuA/YedE"/>
</dbReference>
<dbReference type="EMBL" id="LT960611">
    <property type="protein sequence ID" value="SON48546.1"/>
    <property type="molecule type" value="Genomic_DNA"/>
</dbReference>
<accession>A0A2N8Z9H0</accession>
<gene>
    <name evidence="2" type="ORF">VTAP4600_A0567</name>
</gene>
<feature type="transmembrane region" description="Helical" evidence="1">
    <location>
        <begin position="212"/>
        <end position="229"/>
    </location>
</feature>
<dbReference type="Pfam" id="PF04143">
    <property type="entry name" value="Sulf_transp"/>
    <property type="match status" value="2"/>
</dbReference>
<feature type="transmembrane region" description="Helical" evidence="1">
    <location>
        <begin position="138"/>
        <end position="157"/>
    </location>
</feature>
<dbReference type="OrthoDB" id="5868346at2"/>
<feature type="transmembrane region" description="Helical" evidence="1">
    <location>
        <begin position="37"/>
        <end position="58"/>
    </location>
</feature>
<evidence type="ECO:0000256" key="1">
    <source>
        <dbReference type="SAM" id="Phobius"/>
    </source>
</evidence>
<dbReference type="RefSeq" id="WP_102521378.1">
    <property type="nucleotide sequence ID" value="NZ_LT960611.1"/>
</dbReference>
<keyword evidence="1" id="KW-1133">Transmembrane helix</keyword>
<evidence type="ECO:0000313" key="2">
    <source>
        <dbReference type="EMBL" id="SON48546.1"/>
    </source>
</evidence>
<keyword evidence="1" id="KW-0812">Transmembrane</keyword>
<sequence length="300" mass="32053">MFLTVALILLAILGYLAQTTGLCMVRGVNEAQNGKPLFLMAILLSGSFAWLGAIVSYFSGIAMSPFAFNASVFSVVGGLLFGMGAAFNNGCGVSTISKLARGQFAMIATVTGWFLGWIAFAVLTPILSTTQLDITPEFQNIGLALVSLIVVLCIYRMDRVNRRLWLVMMVIGVMASLVFLYEPKWTPSGLLKDVSLGVWYGDASLWPSAERFLLIGSLLIGMFSAAIHKKSFEVELVGMRGATKHLFAGVLMGIGAVLASGGNDTQLLLALPAFSPAGLLSVISMLLGIYIGRRVVLLIQ</sequence>
<proteinExistence type="predicted"/>
<feature type="transmembrane region" description="Helical" evidence="1">
    <location>
        <begin position="70"/>
        <end position="92"/>
    </location>
</feature>
<evidence type="ECO:0000313" key="3">
    <source>
        <dbReference type="Proteomes" id="UP000235828"/>
    </source>
</evidence>
<feature type="transmembrane region" description="Helical" evidence="1">
    <location>
        <begin position="164"/>
        <end position="181"/>
    </location>
</feature>